<dbReference type="Proteomes" id="UP000887540">
    <property type="component" value="Unplaced"/>
</dbReference>
<keyword evidence="1" id="KW-0732">Signal</keyword>
<evidence type="ECO:0000313" key="3">
    <source>
        <dbReference type="WBParaSite" id="ACRNAN_scaffold5725.g32375.t1"/>
    </source>
</evidence>
<keyword evidence="2" id="KW-1185">Reference proteome</keyword>
<feature type="signal peptide" evidence="1">
    <location>
        <begin position="1"/>
        <end position="21"/>
    </location>
</feature>
<dbReference type="AlphaFoldDB" id="A0A914E5H9"/>
<reference evidence="3" key="1">
    <citation type="submission" date="2022-11" db="UniProtKB">
        <authorList>
            <consortium name="WormBaseParasite"/>
        </authorList>
    </citation>
    <scope>IDENTIFICATION</scope>
</reference>
<evidence type="ECO:0000256" key="1">
    <source>
        <dbReference type="SAM" id="SignalP"/>
    </source>
</evidence>
<evidence type="ECO:0000313" key="2">
    <source>
        <dbReference type="Proteomes" id="UP000887540"/>
    </source>
</evidence>
<organism evidence="2 3">
    <name type="scientific">Acrobeloides nanus</name>
    <dbReference type="NCBI Taxonomy" id="290746"/>
    <lineage>
        <taxon>Eukaryota</taxon>
        <taxon>Metazoa</taxon>
        <taxon>Ecdysozoa</taxon>
        <taxon>Nematoda</taxon>
        <taxon>Chromadorea</taxon>
        <taxon>Rhabditida</taxon>
        <taxon>Tylenchina</taxon>
        <taxon>Cephalobomorpha</taxon>
        <taxon>Cephaloboidea</taxon>
        <taxon>Cephalobidae</taxon>
        <taxon>Acrobeloides</taxon>
    </lineage>
</organism>
<accession>A0A914E5H9</accession>
<dbReference type="WBParaSite" id="ACRNAN_scaffold5725.g32375.t1">
    <property type="protein sequence ID" value="ACRNAN_scaffold5725.g32375.t1"/>
    <property type="gene ID" value="ACRNAN_scaffold5725.g32375"/>
</dbReference>
<name>A0A914E5H9_9BILA</name>
<proteinExistence type="predicted"/>
<protein>
    <submittedName>
        <fullName evidence="3">Uncharacterized protein</fullName>
    </submittedName>
</protein>
<sequence>MQATLFFFSALVIYGAELATAALLRPKYDLEKGSDNQQQILEDYPGYQQEIVELQNNPELQKAYYDVLSRVQPEIGADVRNNIPSDVPEKRAQTFVRFGKRAQTFVRFGKRAQTFVRFGRDTNKQHAPVAPSEQ</sequence>
<feature type="chain" id="PRO_5037757744" evidence="1">
    <location>
        <begin position="22"/>
        <end position="134"/>
    </location>
</feature>